<keyword evidence="2" id="KW-1133">Transmembrane helix</keyword>
<dbReference type="PANTHER" id="PTHR46484:SF3">
    <property type="entry name" value="MYELIN-ASSOCIATED GLYCOPROTEIN-LIKE"/>
    <property type="match status" value="1"/>
</dbReference>
<feature type="chain" id="PRO_5028354992" evidence="3">
    <location>
        <begin position="18"/>
        <end position="543"/>
    </location>
</feature>
<dbReference type="InterPro" id="IPR013106">
    <property type="entry name" value="Ig_V-set"/>
</dbReference>
<proteinExistence type="predicted"/>
<dbReference type="PROSITE" id="PS50835">
    <property type="entry name" value="IG_LIKE"/>
    <property type="match status" value="1"/>
</dbReference>
<reference evidence="6" key="1">
    <citation type="submission" date="2025-08" db="UniProtKB">
        <authorList>
            <consortium name="RefSeq"/>
        </authorList>
    </citation>
    <scope>IDENTIFICATION</scope>
    <source>
        <strain evidence="6">Wakin</strain>
        <tissue evidence="6">Muscle</tissue>
    </source>
</reference>
<evidence type="ECO:0000256" key="2">
    <source>
        <dbReference type="SAM" id="Phobius"/>
    </source>
</evidence>
<dbReference type="GeneID" id="113059408"/>
<keyword evidence="5" id="KW-1185">Reference proteome</keyword>
<feature type="domain" description="Ig-like" evidence="4">
    <location>
        <begin position="143"/>
        <end position="242"/>
    </location>
</feature>
<dbReference type="AlphaFoldDB" id="A0A6P6LGC7"/>
<dbReference type="InterPro" id="IPR003599">
    <property type="entry name" value="Ig_sub"/>
</dbReference>
<sequence length="543" mass="60179">MALDTLIRIFTIMSVSAFGRSAAVSVSVPGRVLALEGSCLIIPCSFSPAPDAQKMELRLVRSSTPFLMMLRWPVFSSVRGDIIQSDFRERTALAGNISAGDCSISISSIRSNDQNTYVLQMREQGQRSWPASSQVNISVTGSPEPPELTDPGPVKEGHRIVLNCSTRLSCPSDRPRLLWKWERGDPTGSSVHGDTELLRDTGWFPVLQTSLVFTVPRHTNPRVRCEVEYPNNRRSSATREILVHFPPRDVCVQVVSASVRLGGNALLLCSCKADPPVTEYQWWSVEAGSTRILSKHTHSVRIYNISRDTRIQCSAANRLGRASSPPTPLNAQYAPLILSRSSCDWDGTLLSCSCVVDSNPRPAVTWSVNGSHLPDGFNTSSSSYVNHTLTVTLRGISDAPLRVECHAVSALGNHSHLLYEPHEAGDLKWTVIPTAGAVLLLLLLLLVFCCCRTNRRRRVMAYRPPAVHPELQGLYQERMPLYINCSEVTNVYSNGSYQLIYQNCTPLFVRSKQMHKRQRRGARRQALNPVAVDSDTAVYVEVI</sequence>
<evidence type="ECO:0000259" key="4">
    <source>
        <dbReference type="PROSITE" id="PS50835"/>
    </source>
</evidence>
<feature type="signal peptide" evidence="3">
    <location>
        <begin position="1"/>
        <end position="17"/>
    </location>
</feature>
<dbReference type="RefSeq" id="XP_026083663.1">
    <property type="nucleotide sequence ID" value="XM_026227878.1"/>
</dbReference>
<dbReference type="PANTHER" id="PTHR46484">
    <property type="entry name" value="SI:CH211-171H4.5-RELATED"/>
    <property type="match status" value="1"/>
</dbReference>
<gene>
    <name evidence="6" type="primary">LOC113059408</name>
</gene>
<evidence type="ECO:0000256" key="1">
    <source>
        <dbReference type="SAM" id="MobiDB-lite"/>
    </source>
</evidence>
<dbReference type="KEGG" id="caua:113059408"/>
<evidence type="ECO:0000313" key="6">
    <source>
        <dbReference type="RefSeq" id="XP_026083663.1"/>
    </source>
</evidence>
<feature type="region of interest" description="Disordered" evidence="1">
    <location>
        <begin position="130"/>
        <end position="154"/>
    </location>
</feature>
<dbReference type="Proteomes" id="UP000515129">
    <property type="component" value="Chromosome 41"/>
</dbReference>
<dbReference type="OrthoDB" id="25840at2759"/>
<evidence type="ECO:0000313" key="5">
    <source>
        <dbReference type="Proteomes" id="UP000515129"/>
    </source>
</evidence>
<dbReference type="Gene3D" id="2.60.40.10">
    <property type="entry name" value="Immunoglobulins"/>
    <property type="match status" value="4"/>
</dbReference>
<keyword evidence="3" id="KW-0732">Signal</keyword>
<keyword evidence="2" id="KW-0812">Transmembrane</keyword>
<evidence type="ECO:0000256" key="3">
    <source>
        <dbReference type="SAM" id="SignalP"/>
    </source>
</evidence>
<feature type="compositionally biased region" description="Polar residues" evidence="1">
    <location>
        <begin position="130"/>
        <end position="141"/>
    </location>
</feature>
<protein>
    <submittedName>
        <fullName evidence="6">Sialoadhesin isoform X1</fullName>
    </submittedName>
</protein>
<organism evidence="5 6">
    <name type="scientific">Carassius auratus</name>
    <name type="common">Goldfish</name>
    <dbReference type="NCBI Taxonomy" id="7957"/>
    <lineage>
        <taxon>Eukaryota</taxon>
        <taxon>Metazoa</taxon>
        <taxon>Chordata</taxon>
        <taxon>Craniata</taxon>
        <taxon>Vertebrata</taxon>
        <taxon>Euteleostomi</taxon>
        <taxon>Actinopterygii</taxon>
        <taxon>Neopterygii</taxon>
        <taxon>Teleostei</taxon>
        <taxon>Ostariophysi</taxon>
        <taxon>Cypriniformes</taxon>
        <taxon>Cyprinidae</taxon>
        <taxon>Cyprininae</taxon>
        <taxon>Carassius</taxon>
    </lineage>
</organism>
<keyword evidence="2" id="KW-0472">Membrane</keyword>
<accession>A0A6P6LGC7</accession>
<dbReference type="InterPro" id="IPR036179">
    <property type="entry name" value="Ig-like_dom_sf"/>
</dbReference>
<dbReference type="InterPro" id="IPR007110">
    <property type="entry name" value="Ig-like_dom"/>
</dbReference>
<dbReference type="Pfam" id="PF07686">
    <property type="entry name" value="V-set"/>
    <property type="match status" value="1"/>
</dbReference>
<name>A0A6P6LGC7_CARAU</name>
<dbReference type="InterPro" id="IPR013783">
    <property type="entry name" value="Ig-like_fold"/>
</dbReference>
<dbReference type="SMART" id="SM00409">
    <property type="entry name" value="IG"/>
    <property type="match status" value="2"/>
</dbReference>
<feature type="transmembrane region" description="Helical" evidence="2">
    <location>
        <begin position="429"/>
        <end position="451"/>
    </location>
</feature>
<dbReference type="SUPFAM" id="SSF48726">
    <property type="entry name" value="Immunoglobulin"/>
    <property type="match status" value="4"/>
</dbReference>